<organism evidence="1 2">
    <name type="scientific">Quillaja saponaria</name>
    <name type="common">Soap bark tree</name>
    <dbReference type="NCBI Taxonomy" id="32244"/>
    <lineage>
        <taxon>Eukaryota</taxon>
        <taxon>Viridiplantae</taxon>
        <taxon>Streptophyta</taxon>
        <taxon>Embryophyta</taxon>
        <taxon>Tracheophyta</taxon>
        <taxon>Spermatophyta</taxon>
        <taxon>Magnoliopsida</taxon>
        <taxon>eudicotyledons</taxon>
        <taxon>Gunneridae</taxon>
        <taxon>Pentapetalae</taxon>
        <taxon>rosids</taxon>
        <taxon>fabids</taxon>
        <taxon>Fabales</taxon>
        <taxon>Quillajaceae</taxon>
        <taxon>Quillaja</taxon>
    </lineage>
</organism>
<dbReference type="KEGG" id="qsa:O6P43_025304"/>
<proteinExistence type="predicted"/>
<evidence type="ECO:0000313" key="2">
    <source>
        <dbReference type="Proteomes" id="UP001163823"/>
    </source>
</evidence>
<protein>
    <submittedName>
        <fullName evidence="1">F-box protein</fullName>
    </submittedName>
</protein>
<name>A0AAD7PG36_QUISA</name>
<evidence type="ECO:0000313" key="1">
    <source>
        <dbReference type="EMBL" id="KAJ7953624.1"/>
    </source>
</evidence>
<dbReference type="EMBL" id="JARAOO010000010">
    <property type="protein sequence ID" value="KAJ7953624.1"/>
    <property type="molecule type" value="Genomic_DNA"/>
</dbReference>
<reference evidence="1" key="1">
    <citation type="journal article" date="2023" name="Science">
        <title>Elucidation of the pathway for biosynthesis of saponin adjuvants from the soapbark tree.</title>
        <authorList>
            <person name="Reed J."/>
            <person name="Orme A."/>
            <person name="El-Demerdash A."/>
            <person name="Owen C."/>
            <person name="Martin L.B.B."/>
            <person name="Misra R.C."/>
            <person name="Kikuchi S."/>
            <person name="Rejzek M."/>
            <person name="Martin A.C."/>
            <person name="Harkess A."/>
            <person name="Leebens-Mack J."/>
            <person name="Louveau T."/>
            <person name="Stephenson M.J."/>
            <person name="Osbourn A."/>
        </authorList>
    </citation>
    <scope>NUCLEOTIDE SEQUENCE</scope>
    <source>
        <strain evidence="1">S10</strain>
    </source>
</reference>
<accession>A0AAD7PG36</accession>
<dbReference type="AlphaFoldDB" id="A0AAD7PG36"/>
<comment type="caution">
    <text evidence="1">The sequence shown here is derived from an EMBL/GenBank/DDBJ whole genome shotgun (WGS) entry which is preliminary data.</text>
</comment>
<gene>
    <name evidence="1" type="ORF">O6P43_025304</name>
</gene>
<dbReference type="Proteomes" id="UP001163823">
    <property type="component" value="Chromosome 10"/>
</dbReference>
<sequence length="116" mass="13135">MKKKPCFTNSNEPVFSSPGFSLDFLPCYRANETCPIHIVGTSKDLMLCCESKFSLRVVYYICNPLTKHWVALPPAPQSHRKELKEYKKGGKWRCEYCVFISTTSGSGLVQHAAKNN</sequence>
<keyword evidence="2" id="KW-1185">Reference proteome</keyword>